<comment type="function">
    <text evidence="6">Catalyzes the 2'-O-methylation of the ribose of cytidine 1402 (C1402) in 16S rRNA.</text>
</comment>
<dbReference type="GO" id="GO:0070677">
    <property type="term" value="F:rRNA (cytosine-2'-O-)-methyltransferase activity"/>
    <property type="evidence" value="ECO:0007669"/>
    <property type="project" value="UniProtKB-UniRule"/>
</dbReference>
<keyword evidence="2 6" id="KW-0698">rRNA processing</keyword>
<evidence type="ECO:0000313" key="9">
    <source>
        <dbReference type="Proteomes" id="UP000182429"/>
    </source>
</evidence>
<evidence type="ECO:0000256" key="1">
    <source>
        <dbReference type="ARBA" id="ARBA00022490"/>
    </source>
</evidence>
<name>A0A1H2TCU0_9FIRM</name>
<dbReference type="PANTHER" id="PTHR46111:SF1">
    <property type="entry name" value="RIBOSOMAL RNA SMALL SUBUNIT METHYLTRANSFERASE I"/>
    <property type="match status" value="1"/>
</dbReference>
<dbReference type="STRING" id="1630.SAMN05216514_10179"/>
<dbReference type="Gene3D" id="3.40.1010.10">
    <property type="entry name" value="Cobalt-precorrin-4 Transmethylase, Domain 1"/>
    <property type="match status" value="1"/>
</dbReference>
<dbReference type="PIRSF" id="PIRSF005917">
    <property type="entry name" value="MTase_YraL"/>
    <property type="match status" value="1"/>
</dbReference>
<dbReference type="PROSITE" id="PS01296">
    <property type="entry name" value="RSMI"/>
    <property type="match status" value="1"/>
</dbReference>
<comment type="similarity">
    <text evidence="6">Belongs to the methyltransferase superfamily. RsmI family.</text>
</comment>
<dbReference type="CDD" id="cd11648">
    <property type="entry name" value="RsmI"/>
    <property type="match status" value="1"/>
</dbReference>
<dbReference type="GO" id="GO:0005737">
    <property type="term" value="C:cytoplasm"/>
    <property type="evidence" value="ECO:0007669"/>
    <property type="project" value="UniProtKB-SubCell"/>
</dbReference>
<dbReference type="OrthoDB" id="9809084at2"/>
<dbReference type="InterPro" id="IPR014777">
    <property type="entry name" value="4pyrrole_Mease_sub1"/>
</dbReference>
<comment type="subcellular location">
    <subcellularLocation>
        <location evidence="6">Cytoplasm</location>
    </subcellularLocation>
</comment>
<keyword evidence="1 6" id="KW-0963">Cytoplasm</keyword>
<dbReference type="Gene3D" id="3.30.950.10">
    <property type="entry name" value="Methyltransferase, Cobalt-precorrin-4 Transmethylase, Domain 2"/>
    <property type="match status" value="1"/>
</dbReference>
<evidence type="ECO:0000256" key="5">
    <source>
        <dbReference type="ARBA" id="ARBA00022691"/>
    </source>
</evidence>
<dbReference type="InterPro" id="IPR035996">
    <property type="entry name" value="4pyrrol_Methylase_sf"/>
</dbReference>
<evidence type="ECO:0000256" key="6">
    <source>
        <dbReference type="HAMAP-Rule" id="MF_01877"/>
    </source>
</evidence>
<evidence type="ECO:0000256" key="2">
    <source>
        <dbReference type="ARBA" id="ARBA00022552"/>
    </source>
</evidence>
<dbReference type="RefSeq" id="WP_074686250.1">
    <property type="nucleotide sequence ID" value="NZ_FNNF01000013.1"/>
</dbReference>
<reference evidence="8 9" key="1">
    <citation type="submission" date="2016-10" db="EMBL/GenBank/DDBJ databases">
        <authorList>
            <person name="de Groot N.N."/>
        </authorList>
    </citation>
    <scope>NUCLEOTIDE SEQUENCE [LARGE SCALE GENOMIC DNA]</scope>
    <source>
        <strain evidence="8 9">S3b</strain>
    </source>
</reference>
<dbReference type="Proteomes" id="UP000182429">
    <property type="component" value="Unassembled WGS sequence"/>
</dbReference>
<accession>A0A1H2TCU0</accession>
<evidence type="ECO:0000256" key="4">
    <source>
        <dbReference type="ARBA" id="ARBA00022679"/>
    </source>
</evidence>
<dbReference type="FunFam" id="3.40.1010.10:FF:000007">
    <property type="entry name" value="Ribosomal RNA small subunit methyltransferase I"/>
    <property type="match status" value="1"/>
</dbReference>
<dbReference type="EC" id="2.1.1.198" evidence="6"/>
<dbReference type="FunFam" id="3.30.950.10:FF:000002">
    <property type="entry name" value="Ribosomal RNA small subunit methyltransferase I"/>
    <property type="match status" value="1"/>
</dbReference>
<dbReference type="PANTHER" id="PTHR46111">
    <property type="entry name" value="RIBOSOMAL RNA SMALL SUBUNIT METHYLTRANSFERASE I"/>
    <property type="match status" value="1"/>
</dbReference>
<dbReference type="NCBIfam" id="TIGR00096">
    <property type="entry name" value="16S rRNA (cytidine(1402)-2'-O)-methyltransferase"/>
    <property type="match status" value="1"/>
</dbReference>
<feature type="domain" description="Tetrapyrrole methylase" evidence="7">
    <location>
        <begin position="14"/>
        <end position="212"/>
    </location>
</feature>
<dbReference type="InterPro" id="IPR000878">
    <property type="entry name" value="4pyrrol_Mease"/>
</dbReference>
<sequence length="281" mass="31829">MYRQSSFKNDKASLYLVPTPIGNLGEMTFRSIEVLKSVNYIACEDTRNTIKLLNHFDIKAKLISHHEHNLHVAIPKILHLLEEGENIAIVSDAGYPAISDPGYELVKAVIDASYNVVPISGCNAALDALVVSGIAPQPFMFYGFLSHENKNKKKELEELKNQMMTIVFYEAPHRIKKTLTVMLEILGDRHIALCRELTKKHEEIIRGTISEVLEICDDLKGEMVIVVEGAKEIVEEEVFEQSIKEHVQSFVDKGMSAKDAIKEVAKIRKLKKNHVYEEYHS</sequence>
<keyword evidence="3 6" id="KW-0489">Methyltransferase</keyword>
<gene>
    <name evidence="6" type="primary">rsmI</name>
    <name evidence="8" type="ORF">SAMN04487759_1131</name>
</gene>
<dbReference type="InterPro" id="IPR008189">
    <property type="entry name" value="rRNA_ssu_MeTfrase_I"/>
</dbReference>
<evidence type="ECO:0000313" key="8">
    <source>
        <dbReference type="EMBL" id="SDW41039.1"/>
    </source>
</evidence>
<keyword evidence="4 6" id="KW-0808">Transferase</keyword>
<dbReference type="Pfam" id="PF00590">
    <property type="entry name" value="TP_methylase"/>
    <property type="match status" value="1"/>
</dbReference>
<organism evidence="8 9">
    <name type="scientific">Kandleria vitulina</name>
    <dbReference type="NCBI Taxonomy" id="1630"/>
    <lineage>
        <taxon>Bacteria</taxon>
        <taxon>Bacillati</taxon>
        <taxon>Bacillota</taxon>
        <taxon>Erysipelotrichia</taxon>
        <taxon>Erysipelotrichales</taxon>
        <taxon>Coprobacillaceae</taxon>
        <taxon>Kandleria</taxon>
    </lineage>
</organism>
<dbReference type="AlphaFoldDB" id="A0A1H2TCU0"/>
<dbReference type="EMBL" id="FNNF01000013">
    <property type="protein sequence ID" value="SDW41039.1"/>
    <property type="molecule type" value="Genomic_DNA"/>
</dbReference>
<dbReference type="InterPro" id="IPR014776">
    <property type="entry name" value="4pyrrole_Mease_sub2"/>
</dbReference>
<dbReference type="SUPFAM" id="SSF53790">
    <property type="entry name" value="Tetrapyrrole methylase"/>
    <property type="match status" value="1"/>
</dbReference>
<evidence type="ECO:0000256" key="3">
    <source>
        <dbReference type="ARBA" id="ARBA00022603"/>
    </source>
</evidence>
<proteinExistence type="inferred from homology"/>
<protein>
    <recommendedName>
        <fullName evidence="6">Ribosomal RNA small subunit methyltransferase I</fullName>
        <ecNumber evidence="6">2.1.1.198</ecNumber>
    </recommendedName>
    <alternativeName>
        <fullName evidence="6">16S rRNA 2'-O-ribose C1402 methyltransferase</fullName>
    </alternativeName>
    <alternativeName>
        <fullName evidence="6">rRNA (cytidine-2'-O-)-methyltransferase RsmI</fullName>
    </alternativeName>
</protein>
<comment type="catalytic activity">
    <reaction evidence="6">
        <text>cytidine(1402) in 16S rRNA + S-adenosyl-L-methionine = 2'-O-methylcytidine(1402) in 16S rRNA + S-adenosyl-L-homocysteine + H(+)</text>
        <dbReference type="Rhea" id="RHEA:42924"/>
        <dbReference type="Rhea" id="RHEA-COMP:10285"/>
        <dbReference type="Rhea" id="RHEA-COMP:10286"/>
        <dbReference type="ChEBI" id="CHEBI:15378"/>
        <dbReference type="ChEBI" id="CHEBI:57856"/>
        <dbReference type="ChEBI" id="CHEBI:59789"/>
        <dbReference type="ChEBI" id="CHEBI:74495"/>
        <dbReference type="ChEBI" id="CHEBI:82748"/>
        <dbReference type="EC" id="2.1.1.198"/>
    </reaction>
</comment>
<dbReference type="eggNOG" id="COG0313">
    <property type="taxonomic scope" value="Bacteria"/>
</dbReference>
<evidence type="ECO:0000259" key="7">
    <source>
        <dbReference type="Pfam" id="PF00590"/>
    </source>
</evidence>
<dbReference type="HAMAP" id="MF_01877">
    <property type="entry name" value="16SrRNA_methyltr_I"/>
    <property type="match status" value="1"/>
</dbReference>
<dbReference type="InterPro" id="IPR018063">
    <property type="entry name" value="SAM_MeTrfase_RsmI_CS"/>
</dbReference>
<keyword evidence="5 6" id="KW-0949">S-adenosyl-L-methionine</keyword>